<accession>A0A2U9R0P2</accession>
<dbReference type="GO" id="GO:0000139">
    <property type="term" value="C:Golgi membrane"/>
    <property type="evidence" value="ECO:0007669"/>
    <property type="project" value="UniProtKB-SubCell"/>
</dbReference>
<evidence type="ECO:0000256" key="2">
    <source>
        <dbReference type="ARBA" id="ARBA00004394"/>
    </source>
</evidence>
<comment type="subcellular location">
    <subcellularLocation>
        <location evidence="1">Endomembrane system</location>
        <topology evidence="1">Multi-pass membrane protein</topology>
    </subcellularLocation>
    <subcellularLocation>
        <location evidence="2">Golgi apparatus membrane</location>
    </subcellularLocation>
</comment>
<feature type="transmembrane region" description="Helical" evidence="7">
    <location>
        <begin position="7"/>
        <end position="28"/>
    </location>
</feature>
<dbReference type="Pfam" id="PF02535">
    <property type="entry name" value="Zip"/>
    <property type="match status" value="1"/>
</dbReference>
<dbReference type="EMBL" id="CP028773">
    <property type="protein sequence ID" value="AWU74739.1"/>
    <property type="molecule type" value="Genomic_DNA"/>
</dbReference>
<keyword evidence="9" id="KW-1185">Reference proteome</keyword>
<feature type="transmembrane region" description="Helical" evidence="7">
    <location>
        <begin position="218"/>
        <end position="237"/>
    </location>
</feature>
<keyword evidence="3 7" id="KW-0812">Transmembrane</keyword>
<evidence type="ECO:0000256" key="1">
    <source>
        <dbReference type="ARBA" id="ARBA00004127"/>
    </source>
</evidence>
<evidence type="ECO:0008006" key="10">
    <source>
        <dbReference type="Google" id="ProtNLM"/>
    </source>
</evidence>
<dbReference type="OrthoDB" id="19859at2759"/>
<dbReference type="RefSeq" id="XP_029320216.1">
    <property type="nucleotide sequence ID" value="XM_029464357.1"/>
</dbReference>
<feature type="transmembrane region" description="Helical" evidence="7">
    <location>
        <begin position="68"/>
        <end position="87"/>
    </location>
</feature>
<dbReference type="GO" id="GO:0046873">
    <property type="term" value="F:metal ion transmembrane transporter activity"/>
    <property type="evidence" value="ECO:0007669"/>
    <property type="project" value="InterPro"/>
</dbReference>
<keyword evidence="4 7" id="KW-1133">Transmembrane helix</keyword>
<dbReference type="AlphaFoldDB" id="A0A2U9R0P2"/>
<dbReference type="InterPro" id="IPR003689">
    <property type="entry name" value="ZIP"/>
</dbReference>
<evidence type="ECO:0000256" key="7">
    <source>
        <dbReference type="SAM" id="Phobius"/>
    </source>
</evidence>
<dbReference type="Proteomes" id="UP000249293">
    <property type="component" value="Chromosome 1"/>
</dbReference>
<evidence type="ECO:0000256" key="4">
    <source>
        <dbReference type="ARBA" id="ARBA00022989"/>
    </source>
</evidence>
<reference evidence="8 9" key="1">
    <citation type="submission" date="2018-06" db="EMBL/GenBank/DDBJ databases">
        <title>Population genomics shows no distinction between pathogenic Candida krusei and environmental Pichia kudriavzevii: One species, four names.</title>
        <authorList>
            <person name="Douglass A.P."/>
            <person name="Offei B."/>
            <person name="Braun-Galleani S."/>
            <person name="Coughlan A.Y."/>
            <person name="Martos A."/>
            <person name="Ortiz-Merino R.A."/>
            <person name="Byrne K.P."/>
            <person name="Wolfe K.H."/>
        </authorList>
    </citation>
    <scope>NUCLEOTIDE SEQUENCE [LARGE SCALE GENOMIC DNA]</scope>
    <source>
        <strain evidence="8 9">CBS573</strain>
    </source>
</reference>
<dbReference type="KEGG" id="pkz:C5L36_0A13140"/>
<feature type="transmembrane region" description="Helical" evidence="7">
    <location>
        <begin position="184"/>
        <end position="206"/>
    </location>
</feature>
<sequence>MTVTGSLLFYSILMAVLSFLSGLPAFWIQRKFEMALPLMVKLTSGLLISTCINLVIPEAIENLSSEKLHSASFGPLILLGFIVLYLTDIFSEQFTEYLQSSINLDEGPAHSIARSYFLSVVSNSTTLALLLHCLSDGIILATTLLSEPVEESSSTWMIILAIFLHKLPASFSLTSILLYEKLELNIIIFHLFLFSVSAPIGAWLTYGLSKIIDFPDTSFVLLFSTGAFLYIGFHTFLSCHTNAKGSNNNWNFLITIIGMIIPMLVSLLHD</sequence>
<feature type="transmembrane region" description="Helical" evidence="7">
    <location>
        <begin position="157"/>
        <end position="178"/>
    </location>
</feature>
<keyword evidence="5" id="KW-0333">Golgi apparatus</keyword>
<proteinExistence type="predicted"/>
<evidence type="ECO:0000256" key="3">
    <source>
        <dbReference type="ARBA" id="ARBA00022692"/>
    </source>
</evidence>
<dbReference type="GO" id="GO:0006829">
    <property type="term" value="P:zinc ion transport"/>
    <property type="evidence" value="ECO:0007669"/>
    <property type="project" value="InterPro"/>
</dbReference>
<dbReference type="VEuPathDB" id="FungiDB:C5L36_0A13140"/>
<evidence type="ECO:0000313" key="8">
    <source>
        <dbReference type="EMBL" id="AWU74739.1"/>
    </source>
</evidence>
<dbReference type="PANTHER" id="PTHR16133:SF0">
    <property type="entry name" value="ZINC_IRON REGULATED TRANSPORTER-RELATED PROTEIN 102B, ISOFORM E"/>
    <property type="match status" value="1"/>
</dbReference>
<dbReference type="STRING" id="4909.A0A2U9R0P2"/>
<dbReference type="GeneID" id="40382450"/>
<keyword evidence="6 7" id="KW-0472">Membrane</keyword>
<name>A0A2U9R0P2_PICKU</name>
<evidence type="ECO:0000313" key="9">
    <source>
        <dbReference type="Proteomes" id="UP000249293"/>
    </source>
</evidence>
<feature type="transmembrane region" description="Helical" evidence="7">
    <location>
        <begin position="249"/>
        <end position="268"/>
    </location>
</feature>
<gene>
    <name evidence="8" type="ORF">C5L36_0A13140</name>
</gene>
<evidence type="ECO:0000256" key="6">
    <source>
        <dbReference type="ARBA" id="ARBA00023136"/>
    </source>
</evidence>
<dbReference type="InterPro" id="IPR045891">
    <property type="entry name" value="ZIP9"/>
</dbReference>
<evidence type="ECO:0000256" key="5">
    <source>
        <dbReference type="ARBA" id="ARBA00023034"/>
    </source>
</evidence>
<organism evidence="8 9">
    <name type="scientific">Pichia kudriavzevii</name>
    <name type="common">Yeast</name>
    <name type="synonym">Issatchenkia orientalis</name>
    <dbReference type="NCBI Taxonomy" id="4909"/>
    <lineage>
        <taxon>Eukaryota</taxon>
        <taxon>Fungi</taxon>
        <taxon>Dikarya</taxon>
        <taxon>Ascomycota</taxon>
        <taxon>Saccharomycotina</taxon>
        <taxon>Pichiomycetes</taxon>
        <taxon>Pichiales</taxon>
        <taxon>Pichiaceae</taxon>
        <taxon>Pichia</taxon>
    </lineage>
</organism>
<protein>
    <recommendedName>
        <fullName evidence="10">Zinc transporter ZIP9</fullName>
    </recommendedName>
</protein>
<dbReference type="PANTHER" id="PTHR16133">
    <property type="entry name" value="SOLUTE CARRIER FAMILY 39 ZINC TRANSPORTER , MEMBER 9-RELATED"/>
    <property type="match status" value="1"/>
</dbReference>
<feature type="transmembrane region" description="Helical" evidence="7">
    <location>
        <begin position="34"/>
        <end position="56"/>
    </location>
</feature>